<organism evidence="2 3">
    <name type="scientific">Puccinia graminis f. sp. tritici</name>
    <dbReference type="NCBI Taxonomy" id="56615"/>
    <lineage>
        <taxon>Eukaryota</taxon>
        <taxon>Fungi</taxon>
        <taxon>Dikarya</taxon>
        <taxon>Basidiomycota</taxon>
        <taxon>Pucciniomycotina</taxon>
        <taxon>Pucciniomycetes</taxon>
        <taxon>Pucciniales</taxon>
        <taxon>Pucciniaceae</taxon>
        <taxon>Puccinia</taxon>
    </lineage>
</organism>
<feature type="compositionally biased region" description="Polar residues" evidence="1">
    <location>
        <begin position="13"/>
        <end position="28"/>
    </location>
</feature>
<dbReference type="AlphaFoldDB" id="A0A5B0Q5Z4"/>
<sequence length="131" mass="14394">MYISRYDPPAQLQAPQHQELSQPNQLGQSMMKLGNRPDLADSRYKRNKQGAHLSCTSSPDTNPANMTHSSTSSTSSNSSVDVPDNQELLLPGLWASKRSSSMAIKANLKELEQALVSLLPRALRCKAQKCL</sequence>
<feature type="region of interest" description="Disordered" evidence="1">
    <location>
        <begin position="1"/>
        <end position="84"/>
    </location>
</feature>
<evidence type="ECO:0000256" key="1">
    <source>
        <dbReference type="SAM" id="MobiDB-lite"/>
    </source>
</evidence>
<gene>
    <name evidence="2" type="ORF">PGT21_018150</name>
</gene>
<evidence type="ECO:0000313" key="2">
    <source>
        <dbReference type="EMBL" id="KAA1108575.1"/>
    </source>
</evidence>
<accession>A0A5B0Q5Z4</accession>
<protein>
    <submittedName>
        <fullName evidence="2">Uncharacterized protein</fullName>
    </submittedName>
</protein>
<feature type="compositionally biased region" description="Polar residues" evidence="1">
    <location>
        <begin position="54"/>
        <end position="68"/>
    </location>
</feature>
<evidence type="ECO:0000313" key="3">
    <source>
        <dbReference type="Proteomes" id="UP000324748"/>
    </source>
</evidence>
<dbReference type="Proteomes" id="UP000324748">
    <property type="component" value="Unassembled WGS sequence"/>
</dbReference>
<proteinExistence type="predicted"/>
<keyword evidence="3" id="KW-1185">Reference proteome</keyword>
<feature type="compositionally biased region" description="Low complexity" evidence="1">
    <location>
        <begin position="69"/>
        <end position="79"/>
    </location>
</feature>
<reference evidence="2 3" key="1">
    <citation type="submission" date="2019-05" db="EMBL/GenBank/DDBJ databases">
        <title>Emergence of the Ug99 lineage of the wheat stem rust pathogen through somatic hybridization.</title>
        <authorList>
            <person name="Li F."/>
            <person name="Upadhyaya N.M."/>
            <person name="Sperschneider J."/>
            <person name="Matny O."/>
            <person name="Nguyen-Phuc H."/>
            <person name="Mago R."/>
            <person name="Raley C."/>
            <person name="Miller M.E."/>
            <person name="Silverstein K.A.T."/>
            <person name="Henningsen E."/>
            <person name="Hirsch C.D."/>
            <person name="Visser B."/>
            <person name="Pretorius Z.A."/>
            <person name="Steffenson B.J."/>
            <person name="Schwessinger B."/>
            <person name="Dodds P.N."/>
            <person name="Figueroa M."/>
        </authorList>
    </citation>
    <scope>NUCLEOTIDE SEQUENCE [LARGE SCALE GENOMIC DNA]</scope>
    <source>
        <strain evidence="2">21-0</strain>
    </source>
</reference>
<name>A0A5B0Q5Z4_PUCGR</name>
<dbReference type="EMBL" id="VSWC01000028">
    <property type="protein sequence ID" value="KAA1108575.1"/>
    <property type="molecule type" value="Genomic_DNA"/>
</dbReference>
<dbReference type="OrthoDB" id="2505448at2759"/>
<comment type="caution">
    <text evidence="2">The sequence shown here is derived from an EMBL/GenBank/DDBJ whole genome shotgun (WGS) entry which is preliminary data.</text>
</comment>